<dbReference type="Proteomes" id="UP000255163">
    <property type="component" value="Unassembled WGS sequence"/>
</dbReference>
<dbReference type="AlphaFoldDB" id="A0A376F4X9"/>
<dbReference type="EMBL" id="UFYI01000007">
    <property type="protein sequence ID" value="STD18211.1"/>
    <property type="molecule type" value="Genomic_DNA"/>
</dbReference>
<evidence type="ECO:0000313" key="1">
    <source>
        <dbReference type="EMBL" id="STD18211.1"/>
    </source>
</evidence>
<accession>A0A376F4X9</accession>
<proteinExistence type="predicted"/>
<protein>
    <submittedName>
        <fullName evidence="1">Uncharacterized protein</fullName>
    </submittedName>
</protein>
<reference evidence="1 2" key="1">
    <citation type="submission" date="2018-06" db="EMBL/GenBank/DDBJ databases">
        <authorList>
            <consortium name="Pathogen Informatics"/>
            <person name="Doyle S."/>
        </authorList>
    </citation>
    <scope>NUCLEOTIDE SEQUENCE [LARGE SCALE GENOMIC DNA]</scope>
    <source>
        <strain evidence="1 2">NCTC12123</strain>
    </source>
</reference>
<gene>
    <name evidence="1" type="ORF">NCTC12123_00376</name>
</gene>
<name>A0A376F4X9_ENTAS</name>
<organism evidence="1 2">
    <name type="scientific">Enterobacter asburiae</name>
    <dbReference type="NCBI Taxonomy" id="61645"/>
    <lineage>
        <taxon>Bacteria</taxon>
        <taxon>Pseudomonadati</taxon>
        <taxon>Pseudomonadota</taxon>
        <taxon>Gammaproteobacteria</taxon>
        <taxon>Enterobacterales</taxon>
        <taxon>Enterobacteriaceae</taxon>
        <taxon>Enterobacter</taxon>
        <taxon>Enterobacter cloacae complex</taxon>
    </lineage>
</organism>
<sequence>MTNFPHWQSAVRPVAALVSERTGLESELAAVSEEIAGITGISGLSLTE</sequence>
<evidence type="ECO:0000313" key="2">
    <source>
        <dbReference type="Proteomes" id="UP000255163"/>
    </source>
</evidence>